<evidence type="ECO:0000313" key="3">
    <source>
        <dbReference type="EMBL" id="SDG88900.1"/>
    </source>
</evidence>
<evidence type="ECO:0000256" key="2">
    <source>
        <dbReference type="SAM" id="Phobius"/>
    </source>
</evidence>
<dbReference type="STRING" id="551996.SAMN05192573_105206"/>
<evidence type="ECO:0008006" key="5">
    <source>
        <dbReference type="Google" id="ProtNLM"/>
    </source>
</evidence>
<reference evidence="4" key="1">
    <citation type="submission" date="2016-10" db="EMBL/GenBank/DDBJ databases">
        <authorList>
            <person name="Varghese N."/>
            <person name="Submissions S."/>
        </authorList>
    </citation>
    <scope>NUCLEOTIDE SEQUENCE [LARGE SCALE GENOMIC DNA]</scope>
    <source>
        <strain evidence="4">Gh-67</strain>
    </source>
</reference>
<keyword evidence="2" id="KW-1133">Transmembrane helix</keyword>
<accession>A0A1G7XYX3</accession>
<feature type="region of interest" description="Disordered" evidence="1">
    <location>
        <begin position="133"/>
        <end position="157"/>
    </location>
</feature>
<dbReference type="Proteomes" id="UP000199705">
    <property type="component" value="Unassembled WGS sequence"/>
</dbReference>
<protein>
    <recommendedName>
        <fullName evidence="5">Signal peptidase I</fullName>
    </recommendedName>
</protein>
<evidence type="ECO:0000256" key="1">
    <source>
        <dbReference type="SAM" id="MobiDB-lite"/>
    </source>
</evidence>
<keyword evidence="2" id="KW-0812">Transmembrane</keyword>
<feature type="transmembrane region" description="Helical" evidence="2">
    <location>
        <begin position="104"/>
        <end position="125"/>
    </location>
</feature>
<dbReference type="InterPro" id="IPR043739">
    <property type="entry name" value="DUF5684"/>
</dbReference>
<name>A0A1G7XYX3_9SPHI</name>
<keyword evidence="2" id="KW-0472">Membrane</keyword>
<sequence>MDSYTSSSDMSAGMAGAIFGAFFIPCLIIWVIVVIGSWKVYTKAGKPGWASIIPIYNIIVLLEIIGKPIWWIIMLLIPCANIIFGIWMINLLSKSFGKSEGFTIGLIIFPFIFYPILGFGSATYLGPSAKEAQGATPFNPNDYRDPFNNQNPPPQNY</sequence>
<organism evidence="3 4">
    <name type="scientific">Mucilaginibacter gossypii</name>
    <dbReference type="NCBI Taxonomy" id="551996"/>
    <lineage>
        <taxon>Bacteria</taxon>
        <taxon>Pseudomonadati</taxon>
        <taxon>Bacteroidota</taxon>
        <taxon>Sphingobacteriia</taxon>
        <taxon>Sphingobacteriales</taxon>
        <taxon>Sphingobacteriaceae</taxon>
        <taxon>Mucilaginibacter</taxon>
    </lineage>
</organism>
<dbReference type="AlphaFoldDB" id="A0A1G7XYX3"/>
<proteinExistence type="predicted"/>
<dbReference type="EMBL" id="FNCG01000005">
    <property type="protein sequence ID" value="SDG88900.1"/>
    <property type="molecule type" value="Genomic_DNA"/>
</dbReference>
<feature type="transmembrane region" description="Helical" evidence="2">
    <location>
        <begin position="47"/>
        <end position="65"/>
    </location>
</feature>
<dbReference type="RefSeq" id="WP_256337408.1">
    <property type="nucleotide sequence ID" value="NZ_FNCG01000005.1"/>
</dbReference>
<evidence type="ECO:0000313" key="4">
    <source>
        <dbReference type="Proteomes" id="UP000199705"/>
    </source>
</evidence>
<dbReference type="Pfam" id="PF18936">
    <property type="entry name" value="DUF5684"/>
    <property type="match status" value="1"/>
</dbReference>
<feature type="transmembrane region" description="Helical" evidence="2">
    <location>
        <begin position="71"/>
        <end position="92"/>
    </location>
</feature>
<feature type="transmembrane region" description="Helical" evidence="2">
    <location>
        <begin position="12"/>
        <end position="35"/>
    </location>
</feature>
<gene>
    <name evidence="3" type="ORF">SAMN05192573_105206</name>
</gene>
<keyword evidence="4" id="KW-1185">Reference proteome</keyword>